<evidence type="ECO:0000256" key="7">
    <source>
        <dbReference type="ARBA" id="ARBA00022842"/>
    </source>
</evidence>
<feature type="binding site" evidence="10">
    <location>
        <position position="301"/>
    </location>
    <ligand>
        <name>Mg(2+)</name>
        <dbReference type="ChEBI" id="CHEBI:18420"/>
        <label>1</label>
    </ligand>
</feature>
<dbReference type="NCBIfam" id="TIGR00633">
    <property type="entry name" value="xth"/>
    <property type="match status" value="1"/>
</dbReference>
<protein>
    <recommendedName>
        <fullName evidence="13">DNA-(apurinic or apyrimidinic site) endonuclease</fullName>
        <ecNumber evidence="13">3.1.-.-</ecNumber>
    </recommendedName>
</protein>
<proteinExistence type="inferred from homology"/>
<feature type="binding site" evidence="10">
    <location>
        <position position="302"/>
    </location>
    <ligand>
        <name>Mg(2+)</name>
        <dbReference type="ChEBI" id="CHEBI:18420"/>
        <label>1</label>
    </ligand>
</feature>
<feature type="compositionally biased region" description="Polar residues" evidence="14">
    <location>
        <begin position="427"/>
        <end position="446"/>
    </location>
</feature>
<organism evidence="16 17">
    <name type="scientific">Araneus ventricosus</name>
    <name type="common">Orbweaver spider</name>
    <name type="synonym">Epeira ventricosa</name>
    <dbReference type="NCBI Taxonomy" id="182803"/>
    <lineage>
        <taxon>Eukaryota</taxon>
        <taxon>Metazoa</taxon>
        <taxon>Ecdysozoa</taxon>
        <taxon>Arthropoda</taxon>
        <taxon>Chelicerata</taxon>
        <taxon>Arachnida</taxon>
        <taxon>Araneae</taxon>
        <taxon>Araneomorphae</taxon>
        <taxon>Entelegynae</taxon>
        <taxon>Araneoidea</taxon>
        <taxon>Araneidae</taxon>
        <taxon>Araneus</taxon>
    </lineage>
</organism>
<dbReference type="InterPro" id="IPR036691">
    <property type="entry name" value="Endo/exonu/phosph_ase_sf"/>
</dbReference>
<reference evidence="16 17" key="1">
    <citation type="journal article" date="2019" name="Sci. Rep.">
        <title>Orb-weaving spider Araneus ventricosus genome elucidates the spidroin gene catalogue.</title>
        <authorList>
            <person name="Kono N."/>
            <person name="Nakamura H."/>
            <person name="Ohtoshi R."/>
            <person name="Moran D.A.P."/>
            <person name="Shinohara A."/>
            <person name="Yoshida Y."/>
            <person name="Fujiwara M."/>
            <person name="Mori M."/>
            <person name="Tomita M."/>
            <person name="Arakawa K."/>
        </authorList>
    </citation>
    <scope>NUCLEOTIDE SEQUENCE [LARGE SCALE GENOMIC DNA]</scope>
</reference>
<keyword evidence="5" id="KW-0378">Hydrolase</keyword>
<feature type="active site" description="Proton donor/acceptor" evidence="9">
    <location>
        <position position="197"/>
    </location>
</feature>
<evidence type="ECO:0000256" key="14">
    <source>
        <dbReference type="SAM" id="MobiDB-lite"/>
    </source>
</evidence>
<dbReference type="GO" id="GO:0008270">
    <property type="term" value="F:zinc ion binding"/>
    <property type="evidence" value="ECO:0007669"/>
    <property type="project" value="UniProtKB-KW"/>
</dbReference>
<keyword evidence="4 12" id="KW-0863">Zinc-finger</keyword>
<sequence length="517" mass="57875">MFKSEKSVVKTSRTYFNCSIAVYTQDIGIRLLSIPDPHTTGKQFSLPLSEADGGQIPETTALVDGYTSYFSYPRKQSGYSGVATYCKDKFVPEDAEEGLCSSIVTENYSSFTNVLSFSEVFLDTDLKFDPEGRIIVTYHLIKYEEEIQRLAIINIYCPCVDPEKPERFSYKMQFCLILEAKLRELCGTGCSVVILGDFNIAYSIIDHCDPGDETEFNSSKFRQWLNALLSSEIAFCDEKIGIVDAFRHFYPNKKESYTCWNTKTGARATNYGTRIDYILVTSNLLPLLESCEIMSDYYGSDHCPVSMLLKCDSISQENVQLPSICTRLWPEYTGQQQKLQAFFQKTQNLADFLTKQNKTNVQTVSRVNKSAIKKNKQKSITSFFKTPSSVPATSVLDIESEYSGNGTSSISSSPSDMSSPSKSQDSNNENGNDEISSSAKKNQSAAWKTMLAGPPKPPLCSGHQKECVLRTVKKKGPNYGRNFFMCSYPSGHPSNPEANCNFFKWVTAPKVNTLKKS</sequence>
<dbReference type="InterPro" id="IPR010666">
    <property type="entry name" value="Znf_GRF"/>
</dbReference>
<keyword evidence="6" id="KW-0862">Zinc</keyword>
<evidence type="ECO:0000256" key="2">
    <source>
        <dbReference type="ARBA" id="ARBA00007092"/>
    </source>
</evidence>
<dbReference type="GO" id="GO:0008081">
    <property type="term" value="F:phosphoric diester hydrolase activity"/>
    <property type="evidence" value="ECO:0007669"/>
    <property type="project" value="TreeGrafter"/>
</dbReference>
<dbReference type="GO" id="GO:0003906">
    <property type="term" value="F:DNA-(apurinic or apyrimidinic site) endonuclease activity"/>
    <property type="evidence" value="ECO:0007669"/>
    <property type="project" value="TreeGrafter"/>
</dbReference>
<evidence type="ECO:0000256" key="10">
    <source>
        <dbReference type="PIRSR" id="PIRSR604808-2"/>
    </source>
</evidence>
<dbReference type="SUPFAM" id="SSF56219">
    <property type="entry name" value="DNase I-like"/>
    <property type="match status" value="1"/>
</dbReference>
<keyword evidence="17" id="KW-1185">Reference proteome</keyword>
<keyword evidence="10" id="KW-0464">Manganese</keyword>
<dbReference type="Pfam" id="PF03372">
    <property type="entry name" value="Exo_endo_phos"/>
    <property type="match status" value="1"/>
</dbReference>
<evidence type="ECO:0000256" key="13">
    <source>
        <dbReference type="RuleBase" id="RU362131"/>
    </source>
</evidence>
<dbReference type="PANTHER" id="PTHR22748">
    <property type="entry name" value="AP ENDONUCLEASE"/>
    <property type="match status" value="1"/>
</dbReference>
<feature type="active site" description="Proton acceptor" evidence="9">
    <location>
        <position position="302"/>
    </location>
</feature>
<dbReference type="Gene3D" id="3.60.10.10">
    <property type="entry name" value="Endonuclease/exonuclease/phosphatase"/>
    <property type="match status" value="1"/>
</dbReference>
<evidence type="ECO:0000256" key="1">
    <source>
        <dbReference type="ARBA" id="ARBA00000493"/>
    </source>
</evidence>
<evidence type="ECO:0000313" key="17">
    <source>
        <dbReference type="Proteomes" id="UP000499080"/>
    </source>
</evidence>
<evidence type="ECO:0000256" key="3">
    <source>
        <dbReference type="ARBA" id="ARBA00022723"/>
    </source>
</evidence>
<feature type="binding site" evidence="10">
    <location>
        <position position="199"/>
    </location>
    <ligand>
        <name>Mg(2+)</name>
        <dbReference type="ChEBI" id="CHEBI:18420"/>
        <label>1</label>
    </ligand>
</feature>
<dbReference type="InterPro" id="IPR005135">
    <property type="entry name" value="Endo/exonuclease/phosphatase"/>
</dbReference>
<keyword evidence="7 10" id="KW-0460">Magnesium</keyword>
<evidence type="ECO:0000256" key="6">
    <source>
        <dbReference type="ARBA" id="ARBA00022833"/>
    </source>
</evidence>
<keyword evidence="13" id="KW-0227">DNA damage</keyword>
<dbReference type="AlphaFoldDB" id="A0A4Y2I5J8"/>
<feature type="domain" description="GRF-type" evidence="15">
    <location>
        <begin position="460"/>
        <end position="509"/>
    </location>
</feature>
<evidence type="ECO:0000256" key="8">
    <source>
        <dbReference type="ARBA" id="ARBA00023242"/>
    </source>
</evidence>
<dbReference type="Proteomes" id="UP000499080">
    <property type="component" value="Unassembled WGS sequence"/>
</dbReference>
<feature type="active site" evidence="9">
    <location>
        <position position="156"/>
    </location>
</feature>
<dbReference type="GO" id="GO:0005634">
    <property type="term" value="C:nucleus"/>
    <property type="evidence" value="ECO:0007669"/>
    <property type="project" value="TreeGrafter"/>
</dbReference>
<dbReference type="GO" id="GO:0008311">
    <property type="term" value="F:double-stranded DNA 3'-5' DNA exonuclease activity"/>
    <property type="evidence" value="ECO:0007669"/>
    <property type="project" value="UniProtKB-EC"/>
</dbReference>
<dbReference type="GO" id="GO:0016829">
    <property type="term" value="F:lyase activity"/>
    <property type="evidence" value="ECO:0007669"/>
    <property type="project" value="UniProtKB-KW"/>
</dbReference>
<evidence type="ECO:0000256" key="12">
    <source>
        <dbReference type="PROSITE-ProRule" id="PRU01343"/>
    </source>
</evidence>
<evidence type="ECO:0000313" key="16">
    <source>
        <dbReference type="EMBL" id="GBM72509.1"/>
    </source>
</evidence>
<dbReference type="PANTHER" id="PTHR22748:SF4">
    <property type="entry name" value="DNA-(APURINIC OR APYRIMIDINIC SITE) ENDONUCLEASE 2"/>
    <property type="match status" value="1"/>
</dbReference>
<dbReference type="EMBL" id="BGPR01002381">
    <property type="protein sequence ID" value="GBM72509.1"/>
    <property type="molecule type" value="Genomic_DNA"/>
</dbReference>
<dbReference type="OrthoDB" id="498125at2759"/>
<gene>
    <name evidence="16" type="primary">APEX2_1</name>
    <name evidence="16" type="ORF">AVEN_263456_1</name>
</gene>
<comment type="caution">
    <text evidence="16">The sequence shown here is derived from an EMBL/GenBank/DDBJ whole genome shotgun (WGS) entry which is preliminary data.</text>
</comment>
<dbReference type="EC" id="3.1.-.-" evidence="13"/>
<evidence type="ECO:0000256" key="5">
    <source>
        <dbReference type="ARBA" id="ARBA00022801"/>
    </source>
</evidence>
<dbReference type="GO" id="GO:0006284">
    <property type="term" value="P:base-excision repair"/>
    <property type="evidence" value="ECO:0007669"/>
    <property type="project" value="TreeGrafter"/>
</dbReference>
<keyword evidence="3 10" id="KW-0479">Metal-binding</keyword>
<feature type="site" description="Important for catalytic activity" evidence="11">
    <location>
        <position position="276"/>
    </location>
</feature>
<keyword evidence="8" id="KW-0539">Nucleus</keyword>
<dbReference type="InterPro" id="IPR004808">
    <property type="entry name" value="AP_endonuc_1"/>
</dbReference>
<name>A0A4Y2I5J8_ARAVE</name>
<keyword evidence="16" id="KW-0456">Lyase</keyword>
<comment type="similarity">
    <text evidence="2 13">Belongs to the DNA repair enzymes AP/ExoA family.</text>
</comment>
<dbReference type="PROSITE" id="PS51435">
    <property type="entry name" value="AP_NUCLEASE_F1_4"/>
    <property type="match status" value="1"/>
</dbReference>
<dbReference type="PROSITE" id="PS51999">
    <property type="entry name" value="ZF_GRF"/>
    <property type="match status" value="1"/>
</dbReference>
<evidence type="ECO:0000259" key="15">
    <source>
        <dbReference type="PROSITE" id="PS51999"/>
    </source>
</evidence>
<evidence type="ECO:0000256" key="4">
    <source>
        <dbReference type="ARBA" id="ARBA00022771"/>
    </source>
</evidence>
<comment type="catalytic activity">
    <reaction evidence="1">
        <text>Exonucleolytic cleavage in the 3'- to 5'-direction to yield nucleoside 5'-phosphates.</text>
        <dbReference type="EC" id="3.1.11.2"/>
    </reaction>
</comment>
<evidence type="ECO:0000256" key="11">
    <source>
        <dbReference type="PIRSR" id="PIRSR604808-3"/>
    </source>
</evidence>
<feature type="binding site" evidence="10">
    <location>
        <position position="197"/>
    </location>
    <ligand>
        <name>Mg(2+)</name>
        <dbReference type="ChEBI" id="CHEBI:18420"/>
        <label>1</label>
    </ligand>
</feature>
<feature type="site" description="Transition state stabilizer" evidence="11">
    <location>
        <position position="199"/>
    </location>
</feature>
<feature type="site" description="Interaction with DNA substrate" evidence="11">
    <location>
        <position position="302"/>
    </location>
</feature>
<comment type="cofactor">
    <cofactor evidence="10 13">
        <name>Mg(2+)</name>
        <dbReference type="ChEBI" id="CHEBI:18420"/>
    </cofactor>
    <cofactor evidence="10 13">
        <name>Mn(2+)</name>
        <dbReference type="ChEBI" id="CHEBI:29035"/>
    </cofactor>
    <text evidence="10 13">Probably binds two magnesium or manganese ions per subunit.</text>
</comment>
<feature type="compositionally biased region" description="Low complexity" evidence="14">
    <location>
        <begin position="401"/>
        <end position="426"/>
    </location>
</feature>
<keyword evidence="13" id="KW-0234">DNA repair</keyword>
<dbReference type="Pfam" id="PF06839">
    <property type="entry name" value="Zn_ribbon_GRF"/>
    <property type="match status" value="1"/>
</dbReference>
<accession>A0A4Y2I5J8</accession>
<evidence type="ECO:0000256" key="9">
    <source>
        <dbReference type="PIRSR" id="PIRSR604808-1"/>
    </source>
</evidence>
<feature type="region of interest" description="Disordered" evidence="14">
    <location>
        <begin position="401"/>
        <end position="453"/>
    </location>
</feature>